<evidence type="ECO:0000256" key="6">
    <source>
        <dbReference type="ARBA" id="ARBA00022927"/>
    </source>
</evidence>
<dbReference type="Pfam" id="PF05743">
    <property type="entry name" value="UEV"/>
    <property type="match status" value="1"/>
</dbReference>
<dbReference type="PANTHER" id="PTHR47926:SF373">
    <property type="entry name" value="TETRATRICOPEPTIDE-LIKE HELICAL DOMAIN SUPERFAMILY, DYW DOMAIN-CONTAINING PROTEIN"/>
    <property type="match status" value="1"/>
</dbReference>
<evidence type="ECO:0000259" key="13">
    <source>
        <dbReference type="PROSITE" id="PS51322"/>
    </source>
</evidence>
<dbReference type="InterPro" id="IPR037202">
    <property type="entry name" value="ESCRT_assembly_dom"/>
</dbReference>
<sequence length="1092" mass="122204">MVPAACTQANPQQLQQFLSSVLSQHGPSALPYTEDTKWLIRQHLLSLCTTYPSLDPKTATFTHNDGRSVNLLQADGTVPMPFQGVTYNIPVIIWLMETYPRHAPLVYVNPTRDMIIKRPHPYVTPSGLVSVPYLQNWIFPSSNLVDLVRELGAYFSREPPLYSQRRPPPPVSNLNPSPSPIPSQISIGGNSAASGGRPYPARPFPPSPYGGGSSRVQTQTEDPNEVFKRNAVSKLVDMVHADMSEMRKVREAEMEGLFGTQAALRRKESEIDKGLREMQGEIEELEQQLQMVLMNTDVLDGWVRDNQAKTRDVKDVNVDTAFQCGDSLSKQMLDCTAADLAIEDVVYALDKALQESSVPFDQYLRNIRLLSREQFFHRATAAKVRAAQMQAQLFSLSSETSLSSKFQLHSLSVLLSFWSEFTTSSFLVSLFCKHGSLLDAARVFEPIQHKLDALYYTMLKGYASNSSLDDAVSFFCRMRFDDVAPVVYNFTYLLKVCGDKGELRRGKEIHGQLVVHGFLSNLFAMTGIANMYAKCRRIDEAYKMFDRMPERDLVSWNTIISGYAQNGLARMALELVVRMHEEGRRPDSVTVVSILPAVANIGSLRIGKAVHGYVMRAGFDSFVHISTALIDIRCWMKGGECSFITADVFRNLPNKTLVSWNAMILGYAQNGRVNEALNYFCEIRSQNLIPDSFTMVSVIPALAELSVTRHAKCIHALVIRSCFDKNIFVMTALIDMYAKCGAIRTARKLFDMMNERHVTTWNAMIDGYGTHGDGKAAIELFNDMQKGVIKPNDITFLCIISACSHSGLVEEGLRCFNSMEKDYGIEPTIDHYGAMVDLLGRAGHLSEAWDFIQRMPIEPGISVFGAMLGACKIHKNVELGEKTANRLFELHPDEGGYHVLLANIYASASMWDKVAKVRTIMEEKGLQKTPGCSLLELRNEVHIYFTCEWTRNHIMTLDTIITVEQSGGLMMVQISFRAHQYEYKSKKRCGDVSDPKRKTLIANHNEVAVHGMASDSNYVQPYVGAKHSSTISTSLNLCSRDKCEEWVKKVSKILNSSFCVADFGMFDSWSEGDPEIDSSNEYGCSGSFISLT</sequence>
<keyword evidence="5" id="KW-0967">Endosome</keyword>
<dbReference type="InterPro" id="IPR011990">
    <property type="entry name" value="TPR-like_helical_dom_sf"/>
</dbReference>
<feature type="repeat" description="PPR" evidence="9">
    <location>
        <begin position="757"/>
        <end position="791"/>
    </location>
</feature>
<reference evidence="14 15" key="1">
    <citation type="submission" date="2021-02" db="EMBL/GenBank/DDBJ databases">
        <title>Plant Genome Project.</title>
        <authorList>
            <person name="Zhang R.-G."/>
        </authorList>
    </citation>
    <scope>NUCLEOTIDE SEQUENCE [LARGE SCALE GENOMIC DNA]</scope>
    <source>
        <tissue evidence="14">Leaves</tissue>
    </source>
</reference>
<feature type="domain" description="SB" evidence="12">
    <location>
        <begin position="326"/>
        <end position="394"/>
    </location>
</feature>
<feature type="region of interest" description="Disordered" evidence="11">
    <location>
        <begin position="159"/>
        <end position="223"/>
    </location>
</feature>
<proteinExistence type="inferred from homology"/>
<comment type="caution">
    <text evidence="14">The sequence shown here is derived from an EMBL/GenBank/DDBJ whole genome shotgun (WGS) entry which is preliminary data.</text>
</comment>
<feature type="compositionally biased region" description="Pro residues" evidence="11">
    <location>
        <begin position="166"/>
        <end position="181"/>
    </location>
</feature>
<dbReference type="Pfam" id="PF20431">
    <property type="entry name" value="E_motif"/>
    <property type="match status" value="1"/>
</dbReference>
<dbReference type="InterPro" id="IPR017916">
    <property type="entry name" value="SB_dom"/>
</dbReference>
<dbReference type="EMBL" id="JAFEMO010000014">
    <property type="protein sequence ID" value="KAH7548407.1"/>
    <property type="molecule type" value="Genomic_DNA"/>
</dbReference>
<feature type="repeat" description="PPR" evidence="9">
    <location>
        <begin position="792"/>
        <end position="827"/>
    </location>
</feature>
<dbReference type="Pfam" id="PF01535">
    <property type="entry name" value="PPR"/>
    <property type="match status" value="2"/>
</dbReference>
<evidence type="ECO:0000313" key="14">
    <source>
        <dbReference type="EMBL" id="KAH7548407.1"/>
    </source>
</evidence>
<dbReference type="InterPro" id="IPR046848">
    <property type="entry name" value="E_motif"/>
</dbReference>
<dbReference type="Gene3D" id="3.10.110.10">
    <property type="entry name" value="Ubiquitin Conjugating Enzyme"/>
    <property type="match status" value="1"/>
</dbReference>
<feature type="repeat" description="PPR" evidence="9">
    <location>
        <begin position="656"/>
        <end position="690"/>
    </location>
</feature>
<dbReference type="Proteomes" id="UP000827721">
    <property type="component" value="Unassembled WGS sequence"/>
</dbReference>
<dbReference type="InterPro" id="IPR016135">
    <property type="entry name" value="UBQ-conjugating_enzyme/RWD"/>
</dbReference>
<organism evidence="14 15">
    <name type="scientific">Xanthoceras sorbifolium</name>
    <dbReference type="NCBI Taxonomy" id="99658"/>
    <lineage>
        <taxon>Eukaryota</taxon>
        <taxon>Viridiplantae</taxon>
        <taxon>Streptophyta</taxon>
        <taxon>Embryophyta</taxon>
        <taxon>Tracheophyta</taxon>
        <taxon>Spermatophyta</taxon>
        <taxon>Magnoliopsida</taxon>
        <taxon>eudicotyledons</taxon>
        <taxon>Gunneridae</taxon>
        <taxon>Pentapetalae</taxon>
        <taxon>rosids</taxon>
        <taxon>malvids</taxon>
        <taxon>Sapindales</taxon>
        <taxon>Sapindaceae</taxon>
        <taxon>Xanthoceroideae</taxon>
        <taxon>Xanthoceras</taxon>
    </lineage>
</organism>
<evidence type="ECO:0000313" key="15">
    <source>
        <dbReference type="Proteomes" id="UP000827721"/>
    </source>
</evidence>
<evidence type="ECO:0000256" key="2">
    <source>
        <dbReference type="ARBA" id="ARBA00009594"/>
    </source>
</evidence>
<dbReference type="InterPro" id="IPR002885">
    <property type="entry name" value="PPR_rpt"/>
</dbReference>
<feature type="coiled-coil region" evidence="10">
    <location>
        <begin position="268"/>
        <end position="295"/>
    </location>
</feature>
<dbReference type="InterPro" id="IPR008883">
    <property type="entry name" value="UEV_N"/>
</dbReference>
<dbReference type="Gene3D" id="6.10.140.820">
    <property type="match status" value="1"/>
</dbReference>
<feature type="repeat" description="PPR" evidence="9">
    <location>
        <begin position="552"/>
        <end position="586"/>
    </location>
</feature>
<evidence type="ECO:0000256" key="9">
    <source>
        <dbReference type="PROSITE-ProRule" id="PRU00708"/>
    </source>
</evidence>
<keyword evidence="6 8" id="KW-0653">Protein transport</keyword>
<dbReference type="SUPFAM" id="SSF54495">
    <property type="entry name" value="UBC-like"/>
    <property type="match status" value="1"/>
</dbReference>
<evidence type="ECO:0000256" key="1">
    <source>
        <dbReference type="ARBA" id="ARBA00004177"/>
    </source>
</evidence>
<dbReference type="Pfam" id="PF13812">
    <property type="entry name" value="PPR_3"/>
    <property type="match status" value="1"/>
</dbReference>
<evidence type="ECO:0000256" key="8">
    <source>
        <dbReference type="PROSITE-ProRule" id="PRU00644"/>
    </source>
</evidence>
<comment type="subcellular location">
    <subcellularLocation>
        <location evidence="1">Endosome</location>
    </subcellularLocation>
</comment>
<evidence type="ECO:0000256" key="4">
    <source>
        <dbReference type="ARBA" id="ARBA00022737"/>
    </source>
</evidence>
<dbReference type="SUPFAM" id="SSF140111">
    <property type="entry name" value="Endosomal sorting complex assembly domain"/>
    <property type="match status" value="1"/>
</dbReference>
<evidence type="ECO:0000256" key="3">
    <source>
        <dbReference type="ARBA" id="ARBA00022448"/>
    </source>
</evidence>
<feature type="repeat" description="PPR" evidence="9">
    <location>
        <begin position="521"/>
        <end position="551"/>
    </location>
</feature>
<evidence type="ECO:0000256" key="7">
    <source>
        <dbReference type="ARBA" id="ARBA00023054"/>
    </source>
</evidence>
<evidence type="ECO:0000256" key="5">
    <source>
        <dbReference type="ARBA" id="ARBA00022753"/>
    </source>
</evidence>
<accession>A0ABQ8H526</accession>
<gene>
    <name evidence="14" type="ORF">JRO89_XS14G0121500</name>
</gene>
<keyword evidence="7 10" id="KW-0175">Coiled coil</keyword>
<keyword evidence="4" id="KW-0677">Repeat</keyword>
<dbReference type="PANTHER" id="PTHR47926">
    <property type="entry name" value="PENTATRICOPEPTIDE REPEAT-CONTAINING PROTEIN"/>
    <property type="match status" value="1"/>
</dbReference>
<feature type="domain" description="UEV" evidence="13">
    <location>
        <begin position="21"/>
        <end position="165"/>
    </location>
</feature>
<comment type="similarity">
    <text evidence="2">Belongs to the ubiquitin-conjugating enzyme family. UEV subfamily.</text>
</comment>
<dbReference type="CDD" id="cd11685">
    <property type="entry name" value="UEV_TSG101-like"/>
    <property type="match status" value="1"/>
</dbReference>
<feature type="repeat" description="PPR" evidence="9">
    <location>
        <begin position="726"/>
        <end position="756"/>
    </location>
</feature>
<keyword evidence="15" id="KW-1185">Reference proteome</keyword>
<dbReference type="InterPro" id="IPR046960">
    <property type="entry name" value="PPR_At4g14850-like_plant"/>
</dbReference>
<evidence type="ECO:0000256" key="10">
    <source>
        <dbReference type="SAM" id="Coils"/>
    </source>
</evidence>
<evidence type="ECO:0000256" key="11">
    <source>
        <dbReference type="SAM" id="MobiDB-lite"/>
    </source>
</evidence>
<dbReference type="PROSITE" id="PS51322">
    <property type="entry name" value="UEV"/>
    <property type="match status" value="1"/>
</dbReference>
<evidence type="ECO:0000259" key="12">
    <source>
        <dbReference type="PROSITE" id="PS51312"/>
    </source>
</evidence>
<dbReference type="PROSITE" id="PS51312">
    <property type="entry name" value="SB"/>
    <property type="match status" value="1"/>
</dbReference>
<dbReference type="Gene3D" id="1.25.40.10">
    <property type="entry name" value="Tetratricopeptide repeat domain"/>
    <property type="match status" value="3"/>
</dbReference>
<dbReference type="Pfam" id="PF13041">
    <property type="entry name" value="PPR_2"/>
    <property type="match status" value="3"/>
</dbReference>
<dbReference type="PROSITE" id="PS51375">
    <property type="entry name" value="PPR"/>
    <property type="match status" value="6"/>
</dbReference>
<dbReference type="Pfam" id="PF09454">
    <property type="entry name" value="Vps23_core"/>
    <property type="match status" value="1"/>
</dbReference>
<keyword evidence="3 8" id="KW-0813">Transport</keyword>
<protein>
    <submittedName>
        <fullName evidence="14">Uncharacterized protein</fullName>
    </submittedName>
</protein>
<dbReference type="NCBIfam" id="TIGR00756">
    <property type="entry name" value="PPR"/>
    <property type="match status" value="6"/>
</dbReference>
<feature type="compositionally biased region" description="Low complexity" evidence="11">
    <location>
        <begin position="182"/>
        <end position="199"/>
    </location>
</feature>
<name>A0ABQ8H526_9ROSI</name>